<organism evidence="2">
    <name type="scientific">Amphimedon queenslandica</name>
    <name type="common">Sponge</name>
    <dbReference type="NCBI Taxonomy" id="400682"/>
    <lineage>
        <taxon>Eukaryota</taxon>
        <taxon>Metazoa</taxon>
        <taxon>Porifera</taxon>
        <taxon>Demospongiae</taxon>
        <taxon>Heteroscleromorpha</taxon>
        <taxon>Haplosclerida</taxon>
        <taxon>Niphatidae</taxon>
        <taxon>Amphimedon</taxon>
    </lineage>
</organism>
<keyword evidence="1" id="KW-0472">Membrane</keyword>
<accession>A0A1X7TUA4</accession>
<dbReference type="AlphaFoldDB" id="A0A1X7TUA4"/>
<name>A0A1X7TUA4_AMPQE</name>
<sequence>NLVLLTVVSVASSCMIIVKHELILLFVFLNTIY</sequence>
<dbReference type="EnsemblMetazoa" id="Aqu2.1.18759_001">
    <property type="protein sequence ID" value="Aqu2.1.18759_001"/>
    <property type="gene ID" value="Aqu2.1.18759"/>
</dbReference>
<evidence type="ECO:0000256" key="1">
    <source>
        <dbReference type="SAM" id="Phobius"/>
    </source>
</evidence>
<proteinExistence type="predicted"/>
<protein>
    <submittedName>
        <fullName evidence="2">Uncharacterized protein</fullName>
    </submittedName>
</protein>
<keyword evidence="1" id="KW-1133">Transmembrane helix</keyword>
<feature type="transmembrane region" description="Helical" evidence="1">
    <location>
        <begin position="6"/>
        <end position="29"/>
    </location>
</feature>
<keyword evidence="1" id="KW-0812">Transmembrane</keyword>
<evidence type="ECO:0000313" key="2">
    <source>
        <dbReference type="EnsemblMetazoa" id="Aqu2.1.18759_001"/>
    </source>
</evidence>
<reference evidence="2" key="1">
    <citation type="submission" date="2017-05" db="UniProtKB">
        <authorList>
            <consortium name="EnsemblMetazoa"/>
        </authorList>
    </citation>
    <scope>IDENTIFICATION</scope>
</reference>
<dbReference type="InParanoid" id="A0A1X7TUA4"/>